<name>A0A3Q9GKM8_9ACTO</name>
<organism evidence="2 3">
    <name type="scientific">Trueperella pyogenes</name>
    <dbReference type="NCBI Taxonomy" id="1661"/>
    <lineage>
        <taxon>Bacteria</taxon>
        <taxon>Bacillati</taxon>
        <taxon>Actinomycetota</taxon>
        <taxon>Actinomycetes</taxon>
        <taxon>Actinomycetales</taxon>
        <taxon>Actinomycetaceae</taxon>
        <taxon>Trueperella</taxon>
    </lineage>
</organism>
<accession>A0A3Q9GKM8</accession>
<dbReference type="AlphaFoldDB" id="A0A3Q9GKM8"/>
<evidence type="ECO:0000313" key="2">
    <source>
        <dbReference type="EMBL" id="AZR07114.1"/>
    </source>
</evidence>
<dbReference type="InterPro" id="IPR006640">
    <property type="entry name" value="SprT-like_domain"/>
</dbReference>
<dbReference type="Proteomes" id="UP000275951">
    <property type="component" value="Chromosome"/>
</dbReference>
<evidence type="ECO:0000259" key="1">
    <source>
        <dbReference type="SMART" id="SM00731"/>
    </source>
</evidence>
<proteinExistence type="predicted"/>
<feature type="domain" description="SprT-like" evidence="1">
    <location>
        <begin position="1"/>
        <end position="139"/>
    </location>
</feature>
<evidence type="ECO:0000313" key="3">
    <source>
        <dbReference type="Proteomes" id="UP000275951"/>
    </source>
</evidence>
<dbReference type="Gene3D" id="3.30.2010.10">
    <property type="entry name" value="Metalloproteases ('zincins'), catalytic domain"/>
    <property type="match status" value="1"/>
</dbReference>
<reference evidence="2 3" key="1">
    <citation type="submission" date="2018-11" db="EMBL/GenBank/DDBJ databases">
        <title>Multidrug-resistant genes are associated with an 42-kb island TGI1 carrying a complex class 1 integron in a Trueperella pyogenes.</title>
        <authorList>
            <person name="Dong W."/>
        </authorList>
    </citation>
    <scope>NUCLEOTIDE SEQUENCE [LARGE SCALE GENOMIC DNA]</scope>
    <source>
        <strain evidence="2 3">TP4</strain>
    </source>
</reference>
<dbReference type="EMBL" id="CP033905">
    <property type="protein sequence ID" value="AZR07114.1"/>
    <property type="molecule type" value="Genomic_DNA"/>
</dbReference>
<sequence length="154" mass="17632">MNLTEAHLLARALMDDHGLAGWTLVMDRAKRRAGFTSHARKTISFSRPLLELYTPEQVRLLVLHEVAHALVGEGHGHDAVWRSMCLTIGGDRRASVDPGWPEPTALWMGLCPNGHRIERQRLVRRRSTCRCCSANYDERYLISWTNQRTGEIFR</sequence>
<dbReference type="SMART" id="SM00731">
    <property type="entry name" value="SprT"/>
    <property type="match status" value="1"/>
</dbReference>
<protein>
    <submittedName>
        <fullName evidence="2">SprT domain-containing protein</fullName>
    </submittedName>
</protein>
<dbReference type="Pfam" id="PF10263">
    <property type="entry name" value="SprT-like"/>
    <property type="match status" value="1"/>
</dbReference>
<dbReference type="GO" id="GO:0006950">
    <property type="term" value="P:response to stress"/>
    <property type="evidence" value="ECO:0007669"/>
    <property type="project" value="UniProtKB-ARBA"/>
</dbReference>
<dbReference type="RefSeq" id="WP_114949664.1">
    <property type="nucleotide sequence ID" value="NZ_CP033905.1"/>
</dbReference>
<gene>
    <name evidence="2" type="ORF">EBQ10_07270</name>
</gene>